<dbReference type="InterPro" id="IPR011607">
    <property type="entry name" value="MGS-like_dom"/>
</dbReference>
<dbReference type="SMART" id="SM00798">
    <property type="entry name" value="AICARFT_IMPCHas"/>
    <property type="match status" value="1"/>
</dbReference>
<organism evidence="9">
    <name type="scientific">mine drainage metagenome</name>
    <dbReference type="NCBI Taxonomy" id="410659"/>
    <lineage>
        <taxon>unclassified sequences</taxon>
        <taxon>metagenomes</taxon>
        <taxon>ecological metagenomes</taxon>
    </lineage>
</organism>
<evidence type="ECO:0000256" key="6">
    <source>
        <dbReference type="ARBA" id="ARBA00022801"/>
    </source>
</evidence>
<dbReference type="SUPFAM" id="SSF52335">
    <property type="entry name" value="Methylglyoxal synthase-like"/>
    <property type="match status" value="1"/>
</dbReference>
<dbReference type="EMBL" id="AUZY01001023">
    <property type="protein sequence ID" value="EQD76591.1"/>
    <property type="molecule type" value="Genomic_DNA"/>
</dbReference>
<evidence type="ECO:0000256" key="1">
    <source>
        <dbReference type="ARBA" id="ARBA00004844"/>
    </source>
</evidence>
<evidence type="ECO:0000256" key="7">
    <source>
        <dbReference type="ARBA" id="ARBA00023268"/>
    </source>
</evidence>
<evidence type="ECO:0000256" key="2">
    <source>
        <dbReference type="ARBA" id="ARBA00004954"/>
    </source>
</evidence>
<comment type="pathway">
    <text evidence="2">Purine metabolism; IMP biosynthesis via de novo pathway; 5-formamido-1-(5-phospho-D-ribosyl)imidazole-4-carboxamide from 5-amino-1-(5-phospho-D-ribosyl)imidazole-4-carboxamide (10-formyl THF route): step 1/1.</text>
</comment>
<dbReference type="PANTHER" id="PTHR11692:SF0">
    <property type="entry name" value="BIFUNCTIONAL PURINE BIOSYNTHESIS PROTEIN ATIC"/>
    <property type="match status" value="1"/>
</dbReference>
<dbReference type="InterPro" id="IPR024051">
    <property type="entry name" value="AICAR_Tfase_dup_dom_sf"/>
</dbReference>
<dbReference type="SMART" id="SM00851">
    <property type="entry name" value="MGS"/>
    <property type="match status" value="1"/>
</dbReference>
<dbReference type="GO" id="GO:0005829">
    <property type="term" value="C:cytosol"/>
    <property type="evidence" value="ECO:0007669"/>
    <property type="project" value="TreeGrafter"/>
</dbReference>
<evidence type="ECO:0000256" key="3">
    <source>
        <dbReference type="ARBA" id="ARBA00007667"/>
    </source>
</evidence>
<dbReference type="FunFam" id="3.40.50.1380:FF:000001">
    <property type="entry name" value="Bifunctional purine biosynthesis protein PurH"/>
    <property type="match status" value="1"/>
</dbReference>
<dbReference type="GO" id="GO:0006189">
    <property type="term" value="P:'de novo' IMP biosynthetic process"/>
    <property type="evidence" value="ECO:0007669"/>
    <property type="project" value="UniProtKB-UniPathway"/>
</dbReference>
<sequence>MIKKALISVSDRAGLLVFAPVLVKSGCSLLATDGTSAFLREHGIAAESVSDLTQTPEMLGGRVKTLHPSLYGGILARPGDLEDLNALGISPIDLVVVNLYPFPDALLKDGQTHASLIEQIDIGGVALIRAAAKNHERVTVVVDPGDYPWIATRLQAGLNLTDGDRLKLAAKAFRLTAHYDALIAEWMDPILSQPEASWPEKFSLALVRDQILRYGENPHQRAALYRLNGQAHRTTLVSGHAKPLSYNNFLDIDSATSCVSAFERPACVIVKHAGPSGVAMADNVVLAYEKSYAADSVSAFGGVIAFNRPLDTEAVETILNRQFIELLLAPDFTQEAVSRLQKWPRVRALQINPLTSVYPPWQVRALFEGYLIQECDRPQNEAAGFRSVAKRPPTPQEQADLLFAWVVARFVPSNAIVLAHEGQTRGIGGGQPNRVDSLTLARDKARRAGLDQGPLVLASDGFLPFPDVVEQAATLGVTAIIQPGGALRDQKVIAMADQHGMALVMTGLRHFRH</sequence>
<dbReference type="CDD" id="cd01421">
    <property type="entry name" value="IMPCH"/>
    <property type="match status" value="1"/>
</dbReference>
<dbReference type="GO" id="GO:0004643">
    <property type="term" value="F:phosphoribosylaminoimidazolecarboxamide formyltransferase activity"/>
    <property type="evidence" value="ECO:0007669"/>
    <property type="project" value="InterPro"/>
</dbReference>
<dbReference type="Gene3D" id="3.40.50.1380">
    <property type="entry name" value="Methylglyoxal synthase-like domain"/>
    <property type="match status" value="1"/>
</dbReference>
<dbReference type="InterPro" id="IPR016193">
    <property type="entry name" value="Cytidine_deaminase-like"/>
</dbReference>
<protein>
    <submittedName>
        <fullName evidence="9">Bifunctional phosphoribosylaminoimidazolecarboxamide formyltransferase/IMP cyclohydrolase</fullName>
    </submittedName>
</protein>
<dbReference type="InterPro" id="IPR036914">
    <property type="entry name" value="MGS-like_dom_sf"/>
</dbReference>
<dbReference type="NCBIfam" id="NF002049">
    <property type="entry name" value="PRK00881.1"/>
    <property type="match status" value="1"/>
</dbReference>
<comment type="caution">
    <text evidence="9">The sequence shown here is derived from an EMBL/GenBank/DDBJ whole genome shotgun (WGS) entry which is preliminary data.</text>
</comment>
<dbReference type="Pfam" id="PF01808">
    <property type="entry name" value="AICARFT_IMPCHas"/>
    <property type="match status" value="1"/>
</dbReference>
<reference evidence="9" key="1">
    <citation type="submission" date="2013-08" db="EMBL/GenBank/DDBJ databases">
        <authorList>
            <person name="Mendez C."/>
            <person name="Richter M."/>
            <person name="Ferrer M."/>
            <person name="Sanchez J."/>
        </authorList>
    </citation>
    <scope>NUCLEOTIDE SEQUENCE</scope>
</reference>
<dbReference type="SUPFAM" id="SSF53927">
    <property type="entry name" value="Cytidine deaminase-like"/>
    <property type="match status" value="1"/>
</dbReference>
<dbReference type="Pfam" id="PF02142">
    <property type="entry name" value="MGS"/>
    <property type="match status" value="1"/>
</dbReference>
<comment type="pathway">
    <text evidence="1">Purine metabolism; IMP biosynthesis via de novo pathway; IMP from 5-formamido-1-(5-phospho-D-ribosyl)imidazole-4-carboxamide: step 1/1.</text>
</comment>
<name>T1BUH5_9ZZZZ</name>
<keyword evidence="6 9" id="KW-0378">Hydrolase</keyword>
<evidence type="ECO:0000256" key="5">
    <source>
        <dbReference type="ARBA" id="ARBA00022755"/>
    </source>
</evidence>
<dbReference type="InterPro" id="IPR002695">
    <property type="entry name" value="PurH-like"/>
</dbReference>
<keyword evidence="4 9" id="KW-0808">Transferase</keyword>
<accession>T1BUH5</accession>
<evidence type="ECO:0000313" key="9">
    <source>
        <dbReference type="EMBL" id="EQD76591.1"/>
    </source>
</evidence>
<comment type="similarity">
    <text evidence="3">Belongs to the PurH family.</text>
</comment>
<dbReference type="NCBIfam" id="TIGR00355">
    <property type="entry name" value="purH"/>
    <property type="match status" value="1"/>
</dbReference>
<dbReference type="PANTHER" id="PTHR11692">
    <property type="entry name" value="BIFUNCTIONAL PURINE BIOSYNTHESIS PROTEIN PURH"/>
    <property type="match status" value="1"/>
</dbReference>
<evidence type="ECO:0000259" key="8">
    <source>
        <dbReference type="PROSITE" id="PS51855"/>
    </source>
</evidence>
<dbReference type="Gene3D" id="3.40.140.20">
    <property type="match status" value="2"/>
</dbReference>
<dbReference type="AlphaFoldDB" id="T1BUH5"/>
<keyword evidence="7" id="KW-0511">Multifunctional enzyme</keyword>
<gene>
    <name evidence="9" type="ORF">B1B_01585</name>
</gene>
<dbReference type="HAMAP" id="MF_00139">
    <property type="entry name" value="PurH"/>
    <property type="match status" value="1"/>
</dbReference>
<proteinExistence type="inferred from homology"/>
<reference evidence="9" key="2">
    <citation type="journal article" date="2014" name="ISME J.">
        <title>Microbial stratification in low pH oxic and suboxic macroscopic growths along an acid mine drainage.</title>
        <authorList>
            <person name="Mendez-Garcia C."/>
            <person name="Mesa V."/>
            <person name="Sprenger R.R."/>
            <person name="Richter M."/>
            <person name="Diez M.S."/>
            <person name="Solano J."/>
            <person name="Bargiela R."/>
            <person name="Golyshina O.V."/>
            <person name="Manteca A."/>
            <person name="Ramos J.L."/>
            <person name="Gallego J.R."/>
            <person name="Llorente I."/>
            <person name="Martins Dos Santos V.A."/>
            <person name="Jensen O.N."/>
            <person name="Pelaez A.I."/>
            <person name="Sanchez J."/>
            <person name="Ferrer M."/>
        </authorList>
    </citation>
    <scope>NUCLEOTIDE SEQUENCE</scope>
</reference>
<evidence type="ECO:0000256" key="4">
    <source>
        <dbReference type="ARBA" id="ARBA00022679"/>
    </source>
</evidence>
<dbReference type="PROSITE" id="PS51855">
    <property type="entry name" value="MGS"/>
    <property type="match status" value="1"/>
</dbReference>
<dbReference type="PIRSF" id="PIRSF000414">
    <property type="entry name" value="AICARFT_IMPCHas"/>
    <property type="match status" value="1"/>
</dbReference>
<dbReference type="GO" id="GO:0003937">
    <property type="term" value="F:IMP cyclohydrolase activity"/>
    <property type="evidence" value="ECO:0007669"/>
    <property type="project" value="InterPro"/>
</dbReference>
<feature type="domain" description="MGS-like" evidence="8">
    <location>
        <begin position="1"/>
        <end position="142"/>
    </location>
</feature>
<dbReference type="UniPathway" id="UPA00074">
    <property type="reaction ID" value="UER00133"/>
</dbReference>
<keyword evidence="5" id="KW-0658">Purine biosynthesis</keyword>